<comment type="caution">
    <text evidence="6">The sequence shown here is derived from an EMBL/GenBank/DDBJ whole genome shotgun (WGS) entry which is preliminary data.</text>
</comment>
<protein>
    <submittedName>
        <fullName evidence="6">ABC transporter substrate-binding protein</fullName>
    </submittedName>
</protein>
<evidence type="ECO:0000256" key="3">
    <source>
        <dbReference type="ARBA" id="ARBA00022448"/>
    </source>
</evidence>
<feature type="signal peptide" evidence="5">
    <location>
        <begin position="1"/>
        <end position="26"/>
    </location>
</feature>
<dbReference type="Pfam" id="PF01547">
    <property type="entry name" value="SBP_bac_1"/>
    <property type="match status" value="1"/>
</dbReference>
<evidence type="ECO:0000313" key="6">
    <source>
        <dbReference type="EMBL" id="MFD1545625.1"/>
    </source>
</evidence>
<evidence type="ECO:0000313" key="7">
    <source>
        <dbReference type="Proteomes" id="UP001597097"/>
    </source>
</evidence>
<dbReference type="PANTHER" id="PTHR43649">
    <property type="entry name" value="ARABINOSE-BINDING PROTEIN-RELATED"/>
    <property type="match status" value="1"/>
</dbReference>
<keyword evidence="4 5" id="KW-0732">Signal</keyword>
<dbReference type="PROSITE" id="PS51257">
    <property type="entry name" value="PROKAR_LIPOPROTEIN"/>
    <property type="match status" value="1"/>
</dbReference>
<dbReference type="EMBL" id="JBHUCM010000048">
    <property type="protein sequence ID" value="MFD1545625.1"/>
    <property type="molecule type" value="Genomic_DNA"/>
</dbReference>
<proteinExistence type="inferred from homology"/>
<dbReference type="PANTHER" id="PTHR43649:SF31">
    <property type="entry name" value="SN-GLYCEROL-3-PHOSPHATE-BINDING PERIPLASMIC PROTEIN UGPB"/>
    <property type="match status" value="1"/>
</dbReference>
<feature type="chain" id="PRO_5045890341" evidence="5">
    <location>
        <begin position="27"/>
        <end position="430"/>
    </location>
</feature>
<comment type="subcellular location">
    <subcellularLocation>
        <location evidence="1">Cell envelope</location>
    </subcellularLocation>
</comment>
<evidence type="ECO:0000256" key="5">
    <source>
        <dbReference type="SAM" id="SignalP"/>
    </source>
</evidence>
<keyword evidence="3" id="KW-0813">Transport</keyword>
<accession>A0ABW4GSH2</accession>
<evidence type="ECO:0000256" key="2">
    <source>
        <dbReference type="ARBA" id="ARBA00008520"/>
    </source>
</evidence>
<organism evidence="6 7">
    <name type="scientific">Nonomuraea guangzhouensis</name>
    <dbReference type="NCBI Taxonomy" id="1291555"/>
    <lineage>
        <taxon>Bacteria</taxon>
        <taxon>Bacillati</taxon>
        <taxon>Actinomycetota</taxon>
        <taxon>Actinomycetes</taxon>
        <taxon>Streptosporangiales</taxon>
        <taxon>Streptosporangiaceae</taxon>
        <taxon>Nonomuraea</taxon>
    </lineage>
</organism>
<evidence type="ECO:0000256" key="4">
    <source>
        <dbReference type="ARBA" id="ARBA00022729"/>
    </source>
</evidence>
<dbReference type="InterPro" id="IPR050490">
    <property type="entry name" value="Bact_solute-bd_prot1"/>
</dbReference>
<evidence type="ECO:0000256" key="1">
    <source>
        <dbReference type="ARBA" id="ARBA00004196"/>
    </source>
</evidence>
<gene>
    <name evidence="6" type="ORF">ACFSJ0_51895</name>
</gene>
<sequence>MIRFRIPLTACLAGALLVACSSNAPTAVSGAITEDRDATLLVWSDPTRLAGFEQFKKTHPNLKTKVETYDGQSLLTKIQLFNRTGKGWPDVIFAGQPNVVSQFAGKLNYAQPLDSLVSQQIRQGFGTANAPCEVGGKLYCLRNDLAQTVLWYNKPLMERFGYQLPKTWSDYRALGERVAKEHPGYVIGSAGSFFTYYDYFWSSGCPIQQVTGPDKAHIDLKDARCTRVADVLDPLIKNGSVTKAGLFDPEMAKLGKEGKVLMLPGASWLGDYLFKPKNLFATPNGQIAAGAYPSWDGETTNWSGSAGGGVYLVSRHSKNMKGAAEIIQWMTTDVGYQKDAPTYPAYGPSADAWAKRLAGDPFYAADPFPVMREQAAKVNPVQQPTRYDVEGAFTQTVVPAIRSGGTVAASLDALQTELVNLAKAQGYDVG</sequence>
<dbReference type="InterPro" id="IPR006059">
    <property type="entry name" value="SBP"/>
</dbReference>
<reference evidence="7" key="1">
    <citation type="journal article" date="2019" name="Int. J. Syst. Evol. Microbiol.">
        <title>The Global Catalogue of Microorganisms (GCM) 10K type strain sequencing project: providing services to taxonomists for standard genome sequencing and annotation.</title>
        <authorList>
            <consortium name="The Broad Institute Genomics Platform"/>
            <consortium name="The Broad Institute Genome Sequencing Center for Infectious Disease"/>
            <person name="Wu L."/>
            <person name="Ma J."/>
        </authorList>
    </citation>
    <scope>NUCLEOTIDE SEQUENCE [LARGE SCALE GENOMIC DNA]</scope>
    <source>
        <strain evidence="7">CGMCC 1.15399</strain>
    </source>
</reference>
<comment type="similarity">
    <text evidence="2">Belongs to the bacterial solute-binding protein 1 family.</text>
</comment>
<dbReference type="RefSeq" id="WP_219533951.1">
    <property type="nucleotide sequence ID" value="NZ_JAHKRM010000020.1"/>
</dbReference>
<dbReference type="Proteomes" id="UP001597097">
    <property type="component" value="Unassembled WGS sequence"/>
</dbReference>
<name>A0ABW4GSH2_9ACTN</name>
<keyword evidence="7" id="KW-1185">Reference proteome</keyword>